<sequence length="73" mass="7946">MPEDEVVEKQPGEARRGRPRLHAIPTDCPVRVELRLAPDVARRLFAVAADTGRTVSAVGESALSQALPQERAM</sequence>
<feature type="compositionally biased region" description="Basic and acidic residues" evidence="1">
    <location>
        <begin position="7"/>
        <end position="16"/>
    </location>
</feature>
<proteinExistence type="predicted"/>
<name>A0A9D7XYG9_9MICO</name>
<dbReference type="AlphaFoldDB" id="A0A9D7XYG9"/>
<comment type="caution">
    <text evidence="2">The sequence shown here is derived from an EMBL/GenBank/DDBJ whole genome shotgun (WGS) entry which is preliminary data.</text>
</comment>
<evidence type="ECO:0000313" key="2">
    <source>
        <dbReference type="EMBL" id="MBL0003047.1"/>
    </source>
</evidence>
<accession>A0A9D7XYG9</accession>
<evidence type="ECO:0000256" key="1">
    <source>
        <dbReference type="SAM" id="MobiDB-lite"/>
    </source>
</evidence>
<organism evidence="2 3">
    <name type="scientific">Candidatus Phosphoribacter hodrii</name>
    <dbReference type="NCBI Taxonomy" id="2953743"/>
    <lineage>
        <taxon>Bacteria</taxon>
        <taxon>Bacillati</taxon>
        <taxon>Actinomycetota</taxon>
        <taxon>Actinomycetes</taxon>
        <taxon>Micrococcales</taxon>
        <taxon>Dermatophilaceae</taxon>
        <taxon>Candidatus Phosphoribacter</taxon>
    </lineage>
</organism>
<gene>
    <name evidence="2" type="ORF">IPP00_03325</name>
</gene>
<feature type="region of interest" description="Disordered" evidence="1">
    <location>
        <begin position="1"/>
        <end position="21"/>
    </location>
</feature>
<dbReference type="EMBL" id="JADKGK010000007">
    <property type="protein sequence ID" value="MBL0003047.1"/>
    <property type="molecule type" value="Genomic_DNA"/>
</dbReference>
<protein>
    <submittedName>
        <fullName evidence="2">Uncharacterized protein</fullName>
    </submittedName>
</protein>
<dbReference type="Proteomes" id="UP000886632">
    <property type="component" value="Unassembled WGS sequence"/>
</dbReference>
<reference evidence="2" key="1">
    <citation type="submission" date="2020-10" db="EMBL/GenBank/DDBJ databases">
        <title>Connecting structure to function with the recovery of over 1000 high-quality activated sludge metagenome-assembled genomes encoding full-length rRNA genes using long-read sequencing.</title>
        <authorList>
            <person name="Singleton C.M."/>
            <person name="Petriglieri F."/>
            <person name="Kristensen J.M."/>
            <person name="Kirkegaard R.H."/>
            <person name="Michaelsen T.Y."/>
            <person name="Andersen M.H."/>
            <person name="Karst S.M."/>
            <person name="Dueholm M.S."/>
            <person name="Nielsen P.H."/>
            <person name="Albertsen M."/>
        </authorList>
    </citation>
    <scope>NUCLEOTIDE SEQUENCE</scope>
    <source>
        <strain evidence="2">Ribe_18-Q3-R11-54_MAXAC.001</strain>
    </source>
</reference>
<evidence type="ECO:0000313" key="3">
    <source>
        <dbReference type="Proteomes" id="UP000886632"/>
    </source>
</evidence>